<accession>A0A0F9G667</accession>
<evidence type="ECO:0000259" key="2">
    <source>
        <dbReference type="Pfam" id="PF02018"/>
    </source>
</evidence>
<gene>
    <name evidence="3" type="ORF">LCGC14_2159000</name>
</gene>
<reference evidence="3" key="1">
    <citation type="journal article" date="2015" name="Nature">
        <title>Complex archaea that bridge the gap between prokaryotes and eukaryotes.</title>
        <authorList>
            <person name="Spang A."/>
            <person name="Saw J.H."/>
            <person name="Jorgensen S.L."/>
            <person name="Zaremba-Niedzwiedzka K."/>
            <person name="Martijn J."/>
            <person name="Lind A.E."/>
            <person name="van Eijk R."/>
            <person name="Schleper C."/>
            <person name="Guy L."/>
            <person name="Ettema T.J."/>
        </authorList>
    </citation>
    <scope>NUCLEOTIDE SEQUENCE</scope>
</reference>
<dbReference type="InterPro" id="IPR003305">
    <property type="entry name" value="CenC_carb-bd"/>
</dbReference>
<dbReference type="Pfam" id="PF02018">
    <property type="entry name" value="CBM_4_9"/>
    <property type="match status" value="1"/>
</dbReference>
<evidence type="ECO:0000313" key="3">
    <source>
        <dbReference type="EMBL" id="KKL65035.1"/>
    </source>
</evidence>
<name>A0A0F9G667_9ZZZZ</name>
<protein>
    <recommendedName>
        <fullName evidence="2">CBM-cenC domain-containing protein</fullName>
    </recommendedName>
</protein>
<feature type="domain" description="CBM-cenC" evidence="2">
    <location>
        <begin position="38"/>
        <end position="134"/>
    </location>
</feature>
<keyword evidence="1" id="KW-0378">Hydrolase</keyword>
<dbReference type="EMBL" id="LAZR01027662">
    <property type="protein sequence ID" value="KKL65035.1"/>
    <property type="molecule type" value="Genomic_DNA"/>
</dbReference>
<dbReference type="SUPFAM" id="SSF49899">
    <property type="entry name" value="Concanavalin A-like lectins/glucanases"/>
    <property type="match status" value="1"/>
</dbReference>
<sequence length="444" mass="49052">MALSYQESILLQGFAPSGDSSSQSWIVTRGLGVDVHLWVADTNAVISASDAHAGAFGMQITASADDVGAYQNITLTSGKWYCLSVWVKVTASDSAAFGVKVTGGATIAQQTSITDTTYTRYSLLFEATSTNITIFLHAEDNGDIVFFDDITIDMVPDIDSYLQFYNKNYLFMPTRSELGLFVDQNTNVKYEEVYGNENACSFVARIYPRFAANDTSGVDRYVFRHYSSDNVNDYFGVYYDVSDSDWVFYWKPSAGNSITLRTQDVQRFLSDTFIELSGWIDTDGRVINGTTYYGKFFVNGIEVNSTQTVPASIQNNLDELYIGSLGGTTNFAECIIEEIALFAIALEDKELIAIFDNEEPLLNVNATWSVNYTLASNDILTYDAATGSSELYDVSITDTIPIGHLIPSGARTPSLRGGENEEATLYFPVAIAGEIRVIYRPHWP</sequence>
<comment type="caution">
    <text evidence="3">The sequence shown here is derived from an EMBL/GenBank/DDBJ whole genome shotgun (WGS) entry which is preliminary data.</text>
</comment>
<proteinExistence type="predicted"/>
<dbReference type="Gene3D" id="2.60.120.200">
    <property type="match status" value="1"/>
</dbReference>
<dbReference type="SUPFAM" id="SSF49785">
    <property type="entry name" value="Galactose-binding domain-like"/>
    <property type="match status" value="1"/>
</dbReference>
<dbReference type="GO" id="GO:0016798">
    <property type="term" value="F:hydrolase activity, acting on glycosyl bonds"/>
    <property type="evidence" value="ECO:0007669"/>
    <property type="project" value="InterPro"/>
</dbReference>
<organism evidence="3">
    <name type="scientific">marine sediment metagenome</name>
    <dbReference type="NCBI Taxonomy" id="412755"/>
    <lineage>
        <taxon>unclassified sequences</taxon>
        <taxon>metagenomes</taxon>
        <taxon>ecological metagenomes</taxon>
    </lineage>
</organism>
<dbReference type="AlphaFoldDB" id="A0A0F9G667"/>
<dbReference type="Gene3D" id="2.60.120.260">
    <property type="entry name" value="Galactose-binding domain-like"/>
    <property type="match status" value="1"/>
</dbReference>
<dbReference type="InterPro" id="IPR013320">
    <property type="entry name" value="ConA-like_dom_sf"/>
</dbReference>
<evidence type="ECO:0000256" key="1">
    <source>
        <dbReference type="ARBA" id="ARBA00022801"/>
    </source>
</evidence>
<dbReference type="InterPro" id="IPR008979">
    <property type="entry name" value="Galactose-bd-like_sf"/>
</dbReference>